<dbReference type="EMBL" id="CP060385">
    <property type="protein sequence ID" value="QOX89444.1"/>
    <property type="molecule type" value="Genomic_DNA"/>
</dbReference>
<proteinExistence type="inferred from homology"/>
<evidence type="ECO:0000313" key="3">
    <source>
        <dbReference type="EMBL" id="QOX89444.1"/>
    </source>
</evidence>
<dbReference type="InterPro" id="IPR006343">
    <property type="entry name" value="DnaB/C_C"/>
</dbReference>
<gene>
    <name evidence="3" type="ORF">H7685_00730</name>
</gene>
<name>A0A7S7G0L0_9MOLU</name>
<evidence type="ECO:0000256" key="1">
    <source>
        <dbReference type="ARBA" id="ARBA00093462"/>
    </source>
</evidence>
<dbReference type="Gene3D" id="1.10.10.630">
    <property type="entry name" value="DnaD domain-like"/>
    <property type="match status" value="1"/>
</dbReference>
<organism evidence="3">
    <name type="scientific">Candidatus Phytoplasma australasiaticum subsp. australasiaticum</name>
    <dbReference type="NCBI Taxonomy" id="2832407"/>
    <lineage>
        <taxon>Bacteria</taxon>
        <taxon>Bacillati</taxon>
        <taxon>Mycoplasmatota</taxon>
        <taxon>Mollicutes</taxon>
        <taxon>Acholeplasmatales</taxon>
        <taxon>Acholeplasmataceae</taxon>
        <taxon>Candidatus Phytoplasma</taxon>
        <taxon>16SrII (Peanut WB group)</taxon>
        <taxon>Candidatus Phytoplasma australasiaticum</taxon>
    </lineage>
</organism>
<accession>A0A7S7G0L0</accession>
<dbReference type="InterPro" id="IPR034829">
    <property type="entry name" value="DnaD-like_sf"/>
</dbReference>
<evidence type="ECO:0000259" key="2">
    <source>
        <dbReference type="Pfam" id="PF07261"/>
    </source>
</evidence>
<reference evidence="3" key="1">
    <citation type="submission" date="2020-08" db="EMBL/GenBank/DDBJ databases">
        <title>Phytoplasma sp. strain PR08 associated with Phyllody Disease of Parthenium hysterophorus.</title>
        <authorList>
            <person name="Kirdat K."/>
            <person name="Tiwarekar B."/>
            <person name="Yadav A."/>
        </authorList>
    </citation>
    <scope>NUCLEOTIDE SEQUENCE [LARGE SCALE GENOMIC DNA]</scope>
    <source>
        <strain evidence="3">PR08</strain>
    </source>
</reference>
<dbReference type="AlphaFoldDB" id="A0A7S7G0L0"/>
<comment type="similarity">
    <text evidence="1">Belongs to the DnaB/DnaD family.</text>
</comment>
<sequence length="113" mass="13579">MFNLGETFNQIEKLYKQPKLNNLKHKNISDISHTISNIEKIKGDVLNSQELEIIKKWYLEFNYPQEKIIQAIKQANANKKIYFYINNLLNYQNQQNISQDKNIEKIYIKFLIK</sequence>
<protein>
    <submittedName>
        <fullName evidence="3">DnaD domain protein</fullName>
    </submittedName>
</protein>
<dbReference type="SUPFAM" id="SSF158499">
    <property type="entry name" value="DnaD domain-like"/>
    <property type="match status" value="1"/>
</dbReference>
<dbReference type="Pfam" id="PF07261">
    <property type="entry name" value="DnaB_2"/>
    <property type="match status" value="1"/>
</dbReference>
<feature type="domain" description="DnaB/C C-terminal" evidence="2">
    <location>
        <begin position="36"/>
        <end position="98"/>
    </location>
</feature>